<keyword evidence="3" id="KW-1185">Reference proteome</keyword>
<reference evidence="2" key="1">
    <citation type="journal article" date="2019" name="bioRxiv">
        <title>The Genome of the Zebra Mussel, Dreissena polymorpha: A Resource for Invasive Species Research.</title>
        <authorList>
            <person name="McCartney M.A."/>
            <person name="Auch B."/>
            <person name="Kono T."/>
            <person name="Mallez S."/>
            <person name="Zhang Y."/>
            <person name="Obille A."/>
            <person name="Becker A."/>
            <person name="Abrahante J.E."/>
            <person name="Garbe J."/>
            <person name="Badalamenti J.P."/>
            <person name="Herman A."/>
            <person name="Mangelson H."/>
            <person name="Liachko I."/>
            <person name="Sullivan S."/>
            <person name="Sone E.D."/>
            <person name="Koren S."/>
            <person name="Silverstein K.A.T."/>
            <person name="Beckman K.B."/>
            <person name="Gohl D.M."/>
        </authorList>
    </citation>
    <scope>NUCLEOTIDE SEQUENCE</scope>
    <source>
        <strain evidence="2">Duluth1</strain>
        <tissue evidence="2">Whole animal</tissue>
    </source>
</reference>
<dbReference type="AlphaFoldDB" id="A0A9D3YSS6"/>
<feature type="region of interest" description="Disordered" evidence="1">
    <location>
        <begin position="142"/>
        <end position="176"/>
    </location>
</feature>
<protein>
    <submittedName>
        <fullName evidence="2">Uncharacterized protein</fullName>
    </submittedName>
</protein>
<feature type="compositionally biased region" description="Polar residues" evidence="1">
    <location>
        <begin position="154"/>
        <end position="167"/>
    </location>
</feature>
<gene>
    <name evidence="2" type="ORF">DPMN_080482</name>
</gene>
<evidence type="ECO:0000313" key="3">
    <source>
        <dbReference type="Proteomes" id="UP000828390"/>
    </source>
</evidence>
<sequence length="176" mass="20487">MKIKCHGDKRNGPINFNKKGQRRWAGTVTNMMNEGPRMILRMKKIRPAFSIMEGMTNITKMMNEGPRIILRLKKIRPACSVTRMRLWKTEKDTTSFLCYPDEIMEGMTNITKMMNEGPRIILRLKKIRPAFSVTRMRLWKDHTSSQHKIRRTDTQQTSAGTEKQLTPKNVCPDSCS</sequence>
<evidence type="ECO:0000313" key="2">
    <source>
        <dbReference type="EMBL" id="KAH3705411.1"/>
    </source>
</evidence>
<comment type="caution">
    <text evidence="2">The sequence shown here is derived from an EMBL/GenBank/DDBJ whole genome shotgun (WGS) entry which is preliminary data.</text>
</comment>
<evidence type="ECO:0000256" key="1">
    <source>
        <dbReference type="SAM" id="MobiDB-lite"/>
    </source>
</evidence>
<dbReference type="EMBL" id="JAIWYP010000015">
    <property type="protein sequence ID" value="KAH3705411.1"/>
    <property type="molecule type" value="Genomic_DNA"/>
</dbReference>
<organism evidence="2 3">
    <name type="scientific">Dreissena polymorpha</name>
    <name type="common">Zebra mussel</name>
    <name type="synonym">Mytilus polymorpha</name>
    <dbReference type="NCBI Taxonomy" id="45954"/>
    <lineage>
        <taxon>Eukaryota</taxon>
        <taxon>Metazoa</taxon>
        <taxon>Spiralia</taxon>
        <taxon>Lophotrochozoa</taxon>
        <taxon>Mollusca</taxon>
        <taxon>Bivalvia</taxon>
        <taxon>Autobranchia</taxon>
        <taxon>Heteroconchia</taxon>
        <taxon>Euheterodonta</taxon>
        <taxon>Imparidentia</taxon>
        <taxon>Neoheterodontei</taxon>
        <taxon>Myida</taxon>
        <taxon>Dreissenoidea</taxon>
        <taxon>Dreissenidae</taxon>
        <taxon>Dreissena</taxon>
    </lineage>
</organism>
<name>A0A9D3YSS6_DREPO</name>
<reference evidence="2" key="2">
    <citation type="submission" date="2020-11" db="EMBL/GenBank/DDBJ databases">
        <authorList>
            <person name="McCartney M.A."/>
            <person name="Auch B."/>
            <person name="Kono T."/>
            <person name="Mallez S."/>
            <person name="Becker A."/>
            <person name="Gohl D.M."/>
            <person name="Silverstein K.A.T."/>
            <person name="Koren S."/>
            <person name="Bechman K.B."/>
            <person name="Herman A."/>
            <person name="Abrahante J.E."/>
            <person name="Garbe J."/>
        </authorList>
    </citation>
    <scope>NUCLEOTIDE SEQUENCE</scope>
    <source>
        <strain evidence="2">Duluth1</strain>
        <tissue evidence="2">Whole animal</tissue>
    </source>
</reference>
<dbReference type="Proteomes" id="UP000828390">
    <property type="component" value="Unassembled WGS sequence"/>
</dbReference>
<accession>A0A9D3YSS6</accession>
<proteinExistence type="predicted"/>